<comment type="function">
    <text evidence="11 13">F(1)F(0) ATP synthase produces ATP from ADP in the presence of a proton or sodium gradient. F-type ATPases consist of two structural domains, F(1) containing the extramembraneous catalytic core and F(0) containing the membrane proton channel, linked together by a central stalk and a peripheral stalk. During catalysis, ATP synthesis in the catalytic domain of F(1) is coupled via a rotary mechanism of the central stalk subunits to proton translocation.</text>
</comment>
<dbReference type="GO" id="GO:0031676">
    <property type="term" value="C:plasma membrane-derived thylakoid membrane"/>
    <property type="evidence" value="ECO:0007669"/>
    <property type="project" value="UniProtKB-SubCell"/>
</dbReference>
<sequence length="143" mass="15873">MFDFDATLPVMALQFILLAVILNAVFYKPLSKVLDERAEYIRQTEGGAKEQLAKTEALVQEYELQLSSARKQSQEIIAQAQAEAQKLASERVAAAQKEAIARKEAVAAEIAQQKEEAFRSLEGQVASLSRQILEKLLGPELVR</sequence>
<keyword evidence="3 13" id="KW-0138">CF(0)</keyword>
<dbReference type="PANTHER" id="PTHR33445">
    <property type="entry name" value="ATP SYNTHASE SUBUNIT B', CHLOROPLASTIC"/>
    <property type="match status" value="1"/>
</dbReference>
<evidence type="ECO:0000256" key="1">
    <source>
        <dbReference type="ARBA" id="ARBA00005513"/>
    </source>
</evidence>
<organism evidence="16 17">
    <name type="scientific">Microcystis aeruginosa NIES-44</name>
    <dbReference type="NCBI Taxonomy" id="449439"/>
    <lineage>
        <taxon>Bacteria</taxon>
        <taxon>Bacillati</taxon>
        <taxon>Cyanobacteriota</taxon>
        <taxon>Cyanophyceae</taxon>
        <taxon>Oscillatoriophycideae</taxon>
        <taxon>Chroococcales</taxon>
        <taxon>Microcystaceae</taxon>
        <taxon>Microcystis</taxon>
    </lineage>
</organism>
<keyword evidence="6 13" id="KW-1133">Transmembrane helix</keyword>
<evidence type="ECO:0000256" key="15">
    <source>
        <dbReference type="SAM" id="Coils"/>
    </source>
</evidence>
<dbReference type="GO" id="GO:0012505">
    <property type="term" value="C:endomembrane system"/>
    <property type="evidence" value="ECO:0007669"/>
    <property type="project" value="UniProtKB-SubCell"/>
</dbReference>
<proteinExistence type="inferred from homology"/>
<dbReference type="InterPro" id="IPR034679">
    <property type="entry name" value="ATP_synth_b"/>
</dbReference>
<evidence type="ECO:0000256" key="5">
    <source>
        <dbReference type="ARBA" id="ARBA00022781"/>
    </source>
</evidence>
<dbReference type="AlphaFoldDB" id="A0A0A1VYN9"/>
<dbReference type="NCBIfam" id="NF005607">
    <property type="entry name" value="PRK07353.1"/>
    <property type="match status" value="1"/>
</dbReference>
<keyword evidence="9 13" id="KW-0472">Membrane</keyword>
<dbReference type="GO" id="GO:0046961">
    <property type="term" value="F:proton-transporting ATPase activity, rotational mechanism"/>
    <property type="evidence" value="ECO:0007669"/>
    <property type="project" value="TreeGrafter"/>
</dbReference>
<evidence type="ECO:0000256" key="11">
    <source>
        <dbReference type="ARBA" id="ARBA00025198"/>
    </source>
</evidence>
<comment type="function">
    <text evidence="13">Component of the F(0) channel, it forms part of the peripheral stalk, linking F(1) to F(0). The b'-subunit is a diverged and duplicated form of b found in plants and photosynthetic bacteria.</text>
</comment>
<evidence type="ECO:0000256" key="6">
    <source>
        <dbReference type="ARBA" id="ARBA00022989"/>
    </source>
</evidence>
<keyword evidence="16" id="KW-0378">Hydrolase</keyword>
<evidence type="ECO:0000313" key="17">
    <source>
        <dbReference type="Proteomes" id="UP000030321"/>
    </source>
</evidence>
<keyword evidence="5 13" id="KW-0375">Hydrogen ion transport</keyword>
<comment type="subunit">
    <text evidence="13">F-type ATPases have 2 components, F(1) - the catalytic core - and F(0) - the membrane proton channel. F(1) has five subunits: alpha(3), beta(3), gamma(1), delta(1), epsilon(1). F(0) has four main subunits: a(1), b(1), b'(1) and c(10-14). The alpha and beta chains form an alternating ring which encloses part of the gamma chain. F(1) is attached to F(0) by a central stalk formed by the gamma and epsilon chains, while a peripheral stalk is formed by the delta, b and b' chains.</text>
</comment>
<evidence type="ECO:0000313" key="16">
    <source>
        <dbReference type="EMBL" id="GAL94613.1"/>
    </source>
</evidence>
<dbReference type="GO" id="GO:0016787">
    <property type="term" value="F:hydrolase activity"/>
    <property type="evidence" value="ECO:0007669"/>
    <property type="project" value="UniProtKB-KW"/>
</dbReference>
<dbReference type="CDD" id="cd06503">
    <property type="entry name" value="ATP-synt_Fo_b"/>
    <property type="match status" value="1"/>
</dbReference>
<keyword evidence="10 13" id="KW-0066">ATP synthesis</keyword>
<evidence type="ECO:0000256" key="10">
    <source>
        <dbReference type="ARBA" id="ARBA00023310"/>
    </source>
</evidence>
<comment type="similarity">
    <text evidence="1 13 14">Belongs to the ATPase B chain family.</text>
</comment>
<dbReference type="Proteomes" id="UP000030321">
    <property type="component" value="Unassembled WGS sequence"/>
</dbReference>
<gene>
    <name evidence="13" type="primary">atpF2</name>
    <name evidence="13" type="synonym">atpG</name>
    <name evidence="16" type="ORF">N44_03193</name>
</gene>
<protein>
    <recommendedName>
        <fullName evidence="13">ATP synthase subunit b'</fullName>
    </recommendedName>
    <alternativeName>
        <fullName evidence="13">ATP synthase F(0) sector subunit b'</fullName>
    </alternativeName>
    <alternativeName>
        <fullName evidence="13">ATPase subunit II</fullName>
    </alternativeName>
    <alternativeName>
        <fullName evidence="13">F-type ATPase subunit b'</fullName>
        <shortName evidence="13">F-ATPase subunit b'</shortName>
    </alternativeName>
</protein>
<evidence type="ECO:0000256" key="3">
    <source>
        <dbReference type="ARBA" id="ARBA00022547"/>
    </source>
</evidence>
<evidence type="ECO:0000256" key="8">
    <source>
        <dbReference type="ARBA" id="ARBA00023078"/>
    </source>
</evidence>
<accession>A0A0A1VYN9</accession>
<dbReference type="HAMAP" id="MF_01399">
    <property type="entry name" value="ATP_synth_bprime"/>
    <property type="match status" value="1"/>
</dbReference>
<evidence type="ECO:0000256" key="2">
    <source>
        <dbReference type="ARBA" id="ARBA00022448"/>
    </source>
</evidence>
<comment type="caution">
    <text evidence="16">The sequence shown here is derived from an EMBL/GenBank/DDBJ whole genome shotgun (WGS) entry which is preliminary data.</text>
</comment>
<dbReference type="Pfam" id="PF00430">
    <property type="entry name" value="ATP-synt_B"/>
    <property type="match status" value="1"/>
</dbReference>
<keyword evidence="4 13" id="KW-0812">Transmembrane</keyword>
<evidence type="ECO:0000256" key="7">
    <source>
        <dbReference type="ARBA" id="ARBA00023065"/>
    </source>
</evidence>
<dbReference type="RefSeq" id="WP_002769600.1">
    <property type="nucleotide sequence ID" value="NZ_BBPA01000059.1"/>
</dbReference>
<evidence type="ECO:0000256" key="12">
    <source>
        <dbReference type="ARBA" id="ARBA00037847"/>
    </source>
</evidence>
<dbReference type="PANTHER" id="PTHR33445:SF2">
    <property type="entry name" value="ATP SYNTHASE SUBUNIT B', CHLOROPLASTIC"/>
    <property type="match status" value="1"/>
</dbReference>
<keyword evidence="7 13" id="KW-0406">Ion transport</keyword>
<evidence type="ECO:0000256" key="4">
    <source>
        <dbReference type="ARBA" id="ARBA00022692"/>
    </source>
</evidence>
<feature type="transmembrane region" description="Helical" evidence="13">
    <location>
        <begin position="6"/>
        <end position="27"/>
    </location>
</feature>
<name>A0A0A1VYN9_MICAE</name>
<evidence type="ECO:0000256" key="14">
    <source>
        <dbReference type="RuleBase" id="RU003848"/>
    </source>
</evidence>
<comment type="subcellular location">
    <subcellularLocation>
        <location evidence="13">Cellular thylakoid membrane</location>
        <topology evidence="13">Single-pass membrane protein</topology>
    </subcellularLocation>
    <subcellularLocation>
        <location evidence="12">Endomembrane system</location>
        <topology evidence="12">Single-pass membrane protein</topology>
    </subcellularLocation>
</comment>
<keyword evidence="2 13" id="KW-0813">Transport</keyword>
<keyword evidence="15" id="KW-0175">Coiled coil</keyword>
<dbReference type="HAMAP" id="MF_01398">
    <property type="entry name" value="ATP_synth_b_bprime"/>
    <property type="match status" value="1"/>
</dbReference>
<feature type="coiled-coil region" evidence="15">
    <location>
        <begin position="52"/>
        <end position="131"/>
    </location>
</feature>
<keyword evidence="8 13" id="KW-0793">Thylakoid</keyword>
<evidence type="ECO:0000256" key="13">
    <source>
        <dbReference type="HAMAP-Rule" id="MF_01399"/>
    </source>
</evidence>
<reference evidence="17" key="1">
    <citation type="journal article" date="2015" name="Genome">
        <title>Whole Genome Sequence of the Non-Microcystin-Producing Microcystis aeruginosa Strain NIES-44.</title>
        <authorList>
            <person name="Okano K."/>
            <person name="Miyata N."/>
            <person name="Ozaki Y."/>
        </authorList>
    </citation>
    <scope>NUCLEOTIDE SEQUENCE [LARGE SCALE GENOMIC DNA]</scope>
    <source>
        <strain evidence="17">NIES-44</strain>
    </source>
</reference>
<dbReference type="InterPro" id="IPR002146">
    <property type="entry name" value="ATP_synth_b/b'su_bac/chlpt"/>
</dbReference>
<evidence type="ECO:0000256" key="9">
    <source>
        <dbReference type="ARBA" id="ARBA00023136"/>
    </source>
</evidence>
<dbReference type="InterPro" id="IPR050059">
    <property type="entry name" value="ATP_synthase_B_chain"/>
</dbReference>
<dbReference type="GO" id="GO:0046933">
    <property type="term" value="F:proton-transporting ATP synthase activity, rotational mechanism"/>
    <property type="evidence" value="ECO:0007669"/>
    <property type="project" value="UniProtKB-UniRule"/>
</dbReference>
<dbReference type="GO" id="GO:0045259">
    <property type="term" value="C:proton-transporting ATP synthase complex"/>
    <property type="evidence" value="ECO:0007669"/>
    <property type="project" value="UniProtKB-KW"/>
</dbReference>
<dbReference type="EMBL" id="BBPA01000059">
    <property type="protein sequence ID" value="GAL94613.1"/>
    <property type="molecule type" value="Genomic_DNA"/>
</dbReference>